<evidence type="ECO:0000256" key="4">
    <source>
        <dbReference type="ARBA" id="ARBA00023040"/>
    </source>
</evidence>
<dbReference type="EMBL" id="CAJNOT010004237">
    <property type="protein sequence ID" value="CAF1422866.1"/>
    <property type="molecule type" value="Genomic_DNA"/>
</dbReference>
<protein>
    <recommendedName>
        <fullName evidence="9">G-protein coupled receptors family 1 profile domain-containing protein</fullName>
    </recommendedName>
</protein>
<keyword evidence="4" id="KW-0297">G-protein coupled receptor</keyword>
<feature type="transmembrane region" description="Helical" evidence="8">
    <location>
        <begin position="177"/>
        <end position="202"/>
    </location>
</feature>
<dbReference type="PANTHER" id="PTHR24243:SF230">
    <property type="entry name" value="G-PROTEIN COUPLED RECEPTORS FAMILY 1 PROFILE DOMAIN-CONTAINING PROTEIN"/>
    <property type="match status" value="1"/>
</dbReference>
<dbReference type="AlphaFoldDB" id="A0A815MHY5"/>
<comment type="subcellular location">
    <subcellularLocation>
        <location evidence="1">Membrane</location>
        <topology evidence="1">Multi-pass membrane protein</topology>
    </subcellularLocation>
</comment>
<evidence type="ECO:0000259" key="9">
    <source>
        <dbReference type="PROSITE" id="PS50262"/>
    </source>
</evidence>
<feature type="transmembrane region" description="Helical" evidence="8">
    <location>
        <begin position="134"/>
        <end position="157"/>
    </location>
</feature>
<gene>
    <name evidence="10" type="ORF">ZHD862_LOCUS34022</name>
</gene>
<sequence length="337" mass="38110">MSSSAIADTIFNASKIYTLAVYFVVLFGGLIGNICNIIVFNCLKVFRRNQCAFYLMVAAIADFVLLLLIMPFRITDYAFNYDPARLSIVWCKIRYALVAGCSLMSFASTCFAAIDQYLSTHYYPQLRQLSTLKLAHRLVVIAIAILSLYSIPFLIFFEIHPTLGCGVYNVGFSRYYSFVHFCVLSGVLPITLSGLCAALAYINVRRIVRRQTTIVRRRLDRQLTAMILIRVAFLVATTSPFVLIRIYQLNRPTIDPNDYVRKAVEQLISTIASSLFYINSAGTFYVFLLVSKRFRQQTKRVLVKNICKQLFGFLRISSPAQNQVAPTSDGATDPDFD</sequence>
<evidence type="ECO:0000256" key="8">
    <source>
        <dbReference type="SAM" id="Phobius"/>
    </source>
</evidence>
<evidence type="ECO:0000256" key="3">
    <source>
        <dbReference type="ARBA" id="ARBA00022989"/>
    </source>
</evidence>
<dbReference type="PROSITE" id="PS50262">
    <property type="entry name" value="G_PROTEIN_RECEP_F1_2"/>
    <property type="match status" value="1"/>
</dbReference>
<feature type="transmembrane region" description="Helical" evidence="8">
    <location>
        <begin position="267"/>
        <end position="290"/>
    </location>
</feature>
<evidence type="ECO:0000313" key="11">
    <source>
        <dbReference type="Proteomes" id="UP000663864"/>
    </source>
</evidence>
<dbReference type="InterPro" id="IPR000276">
    <property type="entry name" value="GPCR_Rhodpsn"/>
</dbReference>
<proteinExistence type="predicted"/>
<dbReference type="Proteomes" id="UP000663864">
    <property type="component" value="Unassembled WGS sequence"/>
</dbReference>
<dbReference type="Gene3D" id="1.20.1070.10">
    <property type="entry name" value="Rhodopsin 7-helix transmembrane proteins"/>
    <property type="match status" value="1"/>
</dbReference>
<feature type="domain" description="G-protein coupled receptors family 1 profile" evidence="9">
    <location>
        <begin position="32"/>
        <end position="287"/>
    </location>
</feature>
<evidence type="ECO:0000256" key="7">
    <source>
        <dbReference type="ARBA" id="ARBA00023224"/>
    </source>
</evidence>
<keyword evidence="3 8" id="KW-1133">Transmembrane helix</keyword>
<dbReference type="PANTHER" id="PTHR24243">
    <property type="entry name" value="G-PROTEIN COUPLED RECEPTOR"/>
    <property type="match status" value="1"/>
</dbReference>
<name>A0A815MHY5_9BILA</name>
<dbReference type="GO" id="GO:0004930">
    <property type="term" value="F:G protein-coupled receptor activity"/>
    <property type="evidence" value="ECO:0007669"/>
    <property type="project" value="UniProtKB-KW"/>
</dbReference>
<feature type="transmembrane region" description="Helical" evidence="8">
    <location>
        <begin position="93"/>
        <end position="114"/>
    </location>
</feature>
<dbReference type="Pfam" id="PF00001">
    <property type="entry name" value="7tm_1"/>
    <property type="match status" value="1"/>
</dbReference>
<keyword evidence="7" id="KW-0807">Transducer</keyword>
<organism evidence="10 11">
    <name type="scientific">Rotaria sordida</name>
    <dbReference type="NCBI Taxonomy" id="392033"/>
    <lineage>
        <taxon>Eukaryota</taxon>
        <taxon>Metazoa</taxon>
        <taxon>Spiralia</taxon>
        <taxon>Gnathifera</taxon>
        <taxon>Rotifera</taxon>
        <taxon>Eurotatoria</taxon>
        <taxon>Bdelloidea</taxon>
        <taxon>Philodinida</taxon>
        <taxon>Philodinidae</taxon>
        <taxon>Rotaria</taxon>
    </lineage>
</organism>
<dbReference type="SUPFAM" id="SSF81321">
    <property type="entry name" value="Family A G protein-coupled receptor-like"/>
    <property type="match status" value="1"/>
</dbReference>
<evidence type="ECO:0000256" key="6">
    <source>
        <dbReference type="ARBA" id="ARBA00023170"/>
    </source>
</evidence>
<evidence type="ECO:0000313" key="10">
    <source>
        <dbReference type="EMBL" id="CAF1422866.1"/>
    </source>
</evidence>
<feature type="transmembrane region" description="Helical" evidence="8">
    <location>
        <begin position="52"/>
        <end position="73"/>
    </location>
</feature>
<evidence type="ECO:0000256" key="5">
    <source>
        <dbReference type="ARBA" id="ARBA00023136"/>
    </source>
</evidence>
<feature type="transmembrane region" description="Helical" evidence="8">
    <location>
        <begin position="20"/>
        <end position="40"/>
    </location>
</feature>
<dbReference type="InterPro" id="IPR017452">
    <property type="entry name" value="GPCR_Rhodpsn_7TM"/>
</dbReference>
<evidence type="ECO:0000256" key="1">
    <source>
        <dbReference type="ARBA" id="ARBA00004141"/>
    </source>
</evidence>
<dbReference type="PRINTS" id="PR00237">
    <property type="entry name" value="GPCRRHODOPSN"/>
</dbReference>
<evidence type="ECO:0000256" key="2">
    <source>
        <dbReference type="ARBA" id="ARBA00022692"/>
    </source>
</evidence>
<dbReference type="GO" id="GO:0005886">
    <property type="term" value="C:plasma membrane"/>
    <property type="evidence" value="ECO:0007669"/>
    <property type="project" value="TreeGrafter"/>
</dbReference>
<comment type="caution">
    <text evidence="10">The sequence shown here is derived from an EMBL/GenBank/DDBJ whole genome shotgun (WGS) entry which is preliminary data.</text>
</comment>
<keyword evidence="2 8" id="KW-0812">Transmembrane</keyword>
<keyword evidence="5 8" id="KW-0472">Membrane</keyword>
<keyword evidence="6" id="KW-0675">Receptor</keyword>
<reference evidence="10" key="1">
    <citation type="submission" date="2021-02" db="EMBL/GenBank/DDBJ databases">
        <authorList>
            <person name="Nowell W R."/>
        </authorList>
    </citation>
    <scope>NUCLEOTIDE SEQUENCE</scope>
</reference>
<accession>A0A815MHY5</accession>
<feature type="transmembrane region" description="Helical" evidence="8">
    <location>
        <begin position="223"/>
        <end position="247"/>
    </location>
</feature>